<keyword evidence="2" id="KW-0812">Transmembrane</keyword>
<protein>
    <submittedName>
        <fullName evidence="3">Uncharacterized protein</fullName>
    </submittedName>
</protein>
<proteinExistence type="predicted"/>
<sequence length="123" mass="13746">MADPADVSMDPDALSSPDEPESDLSPPDSSAEMDETHAILFCASIVVSVVLMIALLAGLHYYSRFKLFEEERARLRRVSTRITNIITLNGWRRGGGQQEQEQEQGRELELGQEPTQREQDTAV</sequence>
<accession>A0ABQ6N9D2</accession>
<comment type="caution">
    <text evidence="3">The sequence shown here is derived from an EMBL/GenBank/DDBJ whole genome shotgun (WGS) entry which is preliminary data.</text>
</comment>
<feature type="region of interest" description="Disordered" evidence="1">
    <location>
        <begin position="1"/>
        <end position="32"/>
    </location>
</feature>
<feature type="compositionally biased region" description="Basic and acidic residues" evidence="1">
    <location>
        <begin position="103"/>
        <end position="123"/>
    </location>
</feature>
<evidence type="ECO:0000313" key="4">
    <source>
        <dbReference type="Proteomes" id="UP001165060"/>
    </source>
</evidence>
<keyword evidence="4" id="KW-1185">Reference proteome</keyword>
<feature type="transmembrane region" description="Helical" evidence="2">
    <location>
        <begin position="38"/>
        <end position="62"/>
    </location>
</feature>
<evidence type="ECO:0000256" key="2">
    <source>
        <dbReference type="SAM" id="Phobius"/>
    </source>
</evidence>
<keyword evidence="2" id="KW-0472">Membrane</keyword>
<dbReference type="Proteomes" id="UP001165060">
    <property type="component" value="Unassembled WGS sequence"/>
</dbReference>
<feature type="region of interest" description="Disordered" evidence="1">
    <location>
        <begin position="91"/>
        <end position="123"/>
    </location>
</feature>
<dbReference type="EMBL" id="BRYB01006560">
    <property type="protein sequence ID" value="GMI51756.1"/>
    <property type="molecule type" value="Genomic_DNA"/>
</dbReference>
<name>A0ABQ6N9D2_9STRA</name>
<reference evidence="3 4" key="1">
    <citation type="journal article" date="2023" name="Commun. Biol.">
        <title>Genome analysis of Parmales, the sister group of diatoms, reveals the evolutionary specialization of diatoms from phago-mixotrophs to photoautotrophs.</title>
        <authorList>
            <person name="Ban H."/>
            <person name="Sato S."/>
            <person name="Yoshikawa S."/>
            <person name="Yamada K."/>
            <person name="Nakamura Y."/>
            <person name="Ichinomiya M."/>
            <person name="Sato N."/>
            <person name="Blanc-Mathieu R."/>
            <person name="Endo H."/>
            <person name="Kuwata A."/>
            <person name="Ogata H."/>
        </authorList>
    </citation>
    <scope>NUCLEOTIDE SEQUENCE [LARGE SCALE GENOMIC DNA]</scope>
</reference>
<keyword evidence="2" id="KW-1133">Transmembrane helix</keyword>
<evidence type="ECO:0000313" key="3">
    <source>
        <dbReference type="EMBL" id="GMI51756.1"/>
    </source>
</evidence>
<evidence type="ECO:0000256" key="1">
    <source>
        <dbReference type="SAM" id="MobiDB-lite"/>
    </source>
</evidence>
<gene>
    <name evidence="3" type="ORF">TeGR_g4247</name>
</gene>
<organism evidence="3 4">
    <name type="scientific">Tetraparma gracilis</name>
    <dbReference type="NCBI Taxonomy" id="2962635"/>
    <lineage>
        <taxon>Eukaryota</taxon>
        <taxon>Sar</taxon>
        <taxon>Stramenopiles</taxon>
        <taxon>Ochrophyta</taxon>
        <taxon>Bolidophyceae</taxon>
        <taxon>Parmales</taxon>
        <taxon>Triparmaceae</taxon>
        <taxon>Tetraparma</taxon>
    </lineage>
</organism>